<dbReference type="UCSC" id="F56D6.12">
    <property type="organism name" value="c. elegans"/>
</dbReference>
<dbReference type="Bgee" id="WBGene00044474">
    <property type="expression patterns" value="Expressed in adult organism and 1 other cell type or tissue"/>
</dbReference>
<keyword evidence="4" id="KW-1185">Reference proteome</keyword>
<gene>
    <name evidence="3" type="ORF">CELE_F56D6.12</name>
    <name evidence="3 5" type="ORF">F56D6.12</name>
</gene>
<evidence type="ECO:0000256" key="2">
    <source>
        <dbReference type="SAM" id="SignalP"/>
    </source>
</evidence>
<feature type="signal peptide" evidence="2">
    <location>
        <begin position="1"/>
        <end position="19"/>
    </location>
</feature>
<dbReference type="KEGG" id="cel:CELE_F56D6.12"/>
<evidence type="ECO:0000313" key="4">
    <source>
        <dbReference type="Proteomes" id="UP000001940"/>
    </source>
</evidence>
<keyword evidence="2" id="KW-0732">Signal</keyword>
<keyword evidence="1" id="KW-0812">Transmembrane</keyword>
<dbReference type="PaxDb" id="6239-F56D6.12"/>
<feature type="transmembrane region" description="Helical" evidence="1">
    <location>
        <begin position="78"/>
        <end position="108"/>
    </location>
</feature>
<evidence type="ECO:0000313" key="3">
    <source>
        <dbReference type="EMBL" id="CCD70729.1"/>
    </source>
</evidence>
<feature type="chain" id="PRO_5004242523" evidence="2">
    <location>
        <begin position="20"/>
        <end position="123"/>
    </location>
</feature>
<dbReference type="PhylomeDB" id="Q4R114"/>
<dbReference type="RefSeq" id="NP_001033414.1">
    <property type="nucleotide sequence ID" value="NM_001038325.1"/>
</dbReference>
<proteinExistence type="predicted"/>
<dbReference type="WormBase" id="F56D6.12">
    <property type="protein sequence ID" value="CE38831"/>
    <property type="gene ID" value="WBGene00044474"/>
</dbReference>
<dbReference type="Proteomes" id="UP000001940">
    <property type="component" value="Chromosome IV"/>
</dbReference>
<dbReference type="STRING" id="6239.F56D6.12.1"/>
<dbReference type="EMBL" id="BX284604">
    <property type="protein sequence ID" value="CCD70729.1"/>
    <property type="molecule type" value="Genomic_DNA"/>
</dbReference>
<sequence length="123" mass="13851">MFITRGLILISLLFVFVMTDDTHDKTVSKLKNDFDKNTADSIKNFNDEAAKNKKEHEKIAAENHKEHEEIKKSMWEKFLAFGTVVVVVVFVVPILLSIGASVITCILVRRCNRNSYGGSDGGY</sequence>
<dbReference type="InParanoid" id="Q4R114"/>
<dbReference type="AlphaFoldDB" id="Q4R114"/>
<evidence type="ECO:0000313" key="5">
    <source>
        <dbReference type="WormBase" id="F56D6.12"/>
    </source>
</evidence>
<dbReference type="GeneID" id="3896772"/>
<dbReference type="HOGENOM" id="CLU_2135735_0_0_1"/>
<organism evidence="3 4">
    <name type="scientific">Caenorhabditis elegans</name>
    <dbReference type="NCBI Taxonomy" id="6239"/>
    <lineage>
        <taxon>Eukaryota</taxon>
        <taxon>Metazoa</taxon>
        <taxon>Ecdysozoa</taxon>
        <taxon>Nematoda</taxon>
        <taxon>Chromadorea</taxon>
        <taxon>Rhabditida</taxon>
        <taxon>Rhabditina</taxon>
        <taxon>Rhabditomorpha</taxon>
        <taxon>Rhabditoidea</taxon>
        <taxon>Rhabditidae</taxon>
        <taxon>Peloderinae</taxon>
        <taxon>Caenorhabditis</taxon>
    </lineage>
</organism>
<accession>Q4R114</accession>
<evidence type="ECO:0000256" key="1">
    <source>
        <dbReference type="SAM" id="Phobius"/>
    </source>
</evidence>
<dbReference type="CTD" id="3896772"/>
<dbReference type="SMR" id="Q4R114"/>
<keyword evidence="1" id="KW-0472">Membrane</keyword>
<keyword evidence="1" id="KW-1133">Transmembrane helix</keyword>
<protein>
    <submittedName>
        <fullName evidence="3">PIR protein</fullName>
    </submittedName>
</protein>
<name>Q4R114_CAEEL</name>
<reference evidence="3 4" key="1">
    <citation type="journal article" date="1998" name="Science">
        <title>Genome sequence of the nematode C. elegans: a platform for investigating biology.</title>
        <authorList>
            <consortium name="The C. elegans sequencing consortium"/>
            <person name="Sulson J.E."/>
            <person name="Waterston R."/>
        </authorList>
    </citation>
    <scope>NUCLEOTIDE SEQUENCE [LARGE SCALE GENOMIC DNA]</scope>
    <source>
        <strain evidence="3 4">Bristol N2</strain>
    </source>
</reference>
<dbReference type="AGR" id="WB:WBGene00044474"/>